<keyword evidence="1" id="KW-0732">Signal</keyword>
<evidence type="ECO:0000313" key="3">
    <source>
        <dbReference type="Proteomes" id="UP000266673"/>
    </source>
</evidence>
<evidence type="ECO:0000256" key="1">
    <source>
        <dbReference type="SAM" id="SignalP"/>
    </source>
</evidence>
<accession>A0A397UG45</accession>
<dbReference type="Proteomes" id="UP000266673">
    <property type="component" value="Unassembled WGS sequence"/>
</dbReference>
<proteinExistence type="predicted"/>
<reference evidence="2 3" key="1">
    <citation type="submission" date="2018-06" db="EMBL/GenBank/DDBJ databases">
        <title>Comparative genomics reveals the genomic features of Rhizophagus irregularis, R. cerebriforme, R. diaphanum and Gigaspora rosea, and their symbiotic lifestyle signature.</title>
        <authorList>
            <person name="Morin E."/>
            <person name="San Clemente H."/>
            <person name="Chen E.C.H."/>
            <person name="De La Providencia I."/>
            <person name="Hainaut M."/>
            <person name="Kuo A."/>
            <person name="Kohler A."/>
            <person name="Murat C."/>
            <person name="Tang N."/>
            <person name="Roy S."/>
            <person name="Loubradou J."/>
            <person name="Henrissat B."/>
            <person name="Grigoriev I.V."/>
            <person name="Corradi N."/>
            <person name="Roux C."/>
            <person name="Martin F.M."/>
        </authorList>
    </citation>
    <scope>NUCLEOTIDE SEQUENCE [LARGE SCALE GENOMIC DNA]</scope>
    <source>
        <strain evidence="2 3">DAOM 194757</strain>
    </source>
</reference>
<organism evidence="2 3">
    <name type="scientific">Gigaspora rosea</name>
    <dbReference type="NCBI Taxonomy" id="44941"/>
    <lineage>
        <taxon>Eukaryota</taxon>
        <taxon>Fungi</taxon>
        <taxon>Fungi incertae sedis</taxon>
        <taxon>Mucoromycota</taxon>
        <taxon>Glomeromycotina</taxon>
        <taxon>Glomeromycetes</taxon>
        <taxon>Diversisporales</taxon>
        <taxon>Gigasporaceae</taxon>
        <taxon>Gigaspora</taxon>
    </lineage>
</organism>
<sequence>MNNKITYFILALICLIVTIKGSTARSIPPLSDVSPLLQRRHEDDVCYDYIAAEAKFCGQVTGIMTFIQDDSADITFVNGLFSKGLDYPEKHQYNIVLKDCDGKIVKNLTKELCLKFVDGGTEPFSAYVEFDLFEFLSSYDNGMRKRQDGDVPNVGVYDGTTPVVSVNLDSVMPQD</sequence>
<feature type="signal peptide" evidence="1">
    <location>
        <begin position="1"/>
        <end position="24"/>
    </location>
</feature>
<feature type="chain" id="PRO_5017394588" evidence="1">
    <location>
        <begin position="25"/>
        <end position="175"/>
    </location>
</feature>
<keyword evidence="3" id="KW-1185">Reference proteome</keyword>
<dbReference type="EMBL" id="QKWP01001409">
    <property type="protein sequence ID" value="RIB09144.1"/>
    <property type="molecule type" value="Genomic_DNA"/>
</dbReference>
<name>A0A397UG45_9GLOM</name>
<dbReference type="OrthoDB" id="2401648at2759"/>
<gene>
    <name evidence="2" type="ORF">C2G38_2044553</name>
</gene>
<comment type="caution">
    <text evidence="2">The sequence shown here is derived from an EMBL/GenBank/DDBJ whole genome shotgun (WGS) entry which is preliminary data.</text>
</comment>
<protein>
    <submittedName>
        <fullName evidence="2">Uncharacterized protein</fullName>
    </submittedName>
</protein>
<dbReference type="AlphaFoldDB" id="A0A397UG45"/>
<evidence type="ECO:0000313" key="2">
    <source>
        <dbReference type="EMBL" id="RIB09144.1"/>
    </source>
</evidence>